<feature type="domain" description="SLC12A transporter C-terminal" evidence="15">
    <location>
        <begin position="733"/>
        <end position="854"/>
    </location>
</feature>
<keyword evidence="8 13" id="KW-1133">Transmembrane helix</keyword>
<sequence>MDNGDIESGEEEFHGQRGRKYRPVEAHDRAVLEMSSMDPGSSSSSSSIPPIRHPSLKKVKVGSQTGTEKDGNSPTRIEVNGPQRESKLEFFGFDSLVNILGLKSMMGEQIQAPSSPRDGENVSMTQGLPKVNYLNLHYRVVFLAVLHLDTQPNSQTFLALEGLDWQPREWLERSSPLRKLAMWLSDLRGVKLQALMVFSGLLSRKLGHEMDFFKGPGPLLLAFICRPYSYNIVLKSSPTLRIVGMAGIGESLVLVAFCGLCTFLTSISLSAIATNGAMKGGGPYYLIGRALGPESKCAPPLCIIITSDFSSIWWFSYVLGAVETFLNAVPAAGIFRETVTKVNGTTVEPIQSPSSHDLQVYGIIVTILLCFIVFGGVKMINRVAPAFLIPVLFSVLCIFLGVFLAGKNDPTEGVTGLSLESFKENWSSDYQMTNSAGIPDPLGKVYWNFNALVGLFFPAVTGIMAGSNRSASLKDTQRSIPIGTLAATLTTTALYLVSVLLFGALATREKLLTDRLLTATVAWPFPAIIYVGIILSTLGAALQSLTGAPRLLAAIANDDILPILNYFKVADGSEPYFATLFTAFLCIGCVIIGNLDLITPTVTMFFLLCYAGVNLSCFLLDLLDAPSWRPRWRFHHWSLSLLGASLCVVIMFLISWSFTIVSLALASLIYYYVCLRGKAGDWGDGFKSAYFQLALRSLRSLGASQVHPKNWYPIPLIFCRPWGKLPENVPCHPKLADFANCMKKKGRGMSIFVSILDGDYHERVEDGKAACKQLATYIDYKRCEGVAEIVVAPTMSEGFRGIVQTMGLGNLKPNIVVMRYPEIWRRENLTEIPATFVGIINDCIDANKAVVIVKGLDEWPNEFQRQYGTIDLYWIVRDGGLMLLLSQLLLTKESFESCKIQVFCIAEEDSDAEGLKADVKKFLYDLRMQAEVIVITIKSWDTQVEGAQQDESMEAFTAAQGRIASYLSEMKATAESRGTTLMADGKPVSVNEQQVEKFLNTTLKLNSTILRYSRMAAVVLVSLPPPPVNHPAYFYMEYLDLLVENVPRLLIVRGYRRDVVTLFT</sequence>
<evidence type="ECO:0000256" key="9">
    <source>
        <dbReference type="ARBA" id="ARBA00023065"/>
    </source>
</evidence>
<feature type="transmembrane region" description="Helical" evidence="13">
    <location>
        <begin position="522"/>
        <end position="542"/>
    </location>
</feature>
<dbReference type="InterPro" id="IPR004841">
    <property type="entry name" value="AA-permease/SLC12A_dom"/>
</dbReference>
<feature type="compositionally biased region" description="Basic and acidic residues" evidence="12">
    <location>
        <begin position="22"/>
        <end position="31"/>
    </location>
</feature>
<evidence type="ECO:0000259" key="15">
    <source>
        <dbReference type="Pfam" id="PF03522"/>
    </source>
</evidence>
<dbReference type="Gene3D" id="1.20.1740.10">
    <property type="entry name" value="Amino acid/polyamine transporter I"/>
    <property type="match status" value="1"/>
</dbReference>
<feature type="transmembrane region" description="Helical" evidence="13">
    <location>
        <begin position="641"/>
        <end position="673"/>
    </location>
</feature>
<dbReference type="Gramene" id="MELO3C002803.2.1">
    <property type="protein sequence ID" value="MELO3C002803.2.1"/>
    <property type="gene ID" value="MELO3C002803.2"/>
</dbReference>
<keyword evidence="3" id="KW-0813">Transport</keyword>
<evidence type="ECO:0000256" key="4">
    <source>
        <dbReference type="ARBA" id="ARBA00022538"/>
    </source>
</evidence>
<dbReference type="AlphaFoldDB" id="A0A9I9CFJ3"/>
<evidence type="ECO:0000256" key="12">
    <source>
        <dbReference type="SAM" id="MobiDB-lite"/>
    </source>
</evidence>
<proteinExistence type="inferred from homology"/>
<keyword evidence="9" id="KW-0406">Ion transport</keyword>
<keyword evidence="4" id="KW-0633">Potassium transport</keyword>
<name>A0A9I9CFJ3_CUCME</name>
<dbReference type="GO" id="GO:0016020">
    <property type="term" value="C:membrane"/>
    <property type="evidence" value="ECO:0007669"/>
    <property type="project" value="UniProtKB-SubCell"/>
</dbReference>
<dbReference type="GO" id="GO:0015379">
    <property type="term" value="F:potassium:chloride symporter activity"/>
    <property type="evidence" value="ECO:0007669"/>
    <property type="project" value="UniProtKB-ARBA"/>
</dbReference>
<evidence type="ECO:0000256" key="11">
    <source>
        <dbReference type="ARBA" id="ARBA00023180"/>
    </source>
</evidence>
<dbReference type="EnsemblPlants" id="MELO3C002803.2.1">
    <property type="protein sequence ID" value="MELO3C002803.2.1"/>
    <property type="gene ID" value="MELO3C002803.2"/>
</dbReference>
<dbReference type="PANTHER" id="PTHR11827">
    <property type="entry name" value="SOLUTE CARRIER FAMILY 12, CATION COTRANSPORTERS"/>
    <property type="match status" value="1"/>
</dbReference>
<feature type="region of interest" description="Disordered" evidence="12">
    <location>
        <begin position="1"/>
        <end position="81"/>
    </location>
</feature>
<feature type="compositionally biased region" description="Acidic residues" evidence="12">
    <location>
        <begin position="1"/>
        <end position="10"/>
    </location>
</feature>
<evidence type="ECO:0008006" key="17">
    <source>
        <dbReference type="Google" id="ProtNLM"/>
    </source>
</evidence>
<evidence type="ECO:0000256" key="6">
    <source>
        <dbReference type="ARBA" id="ARBA00022847"/>
    </source>
</evidence>
<organism evidence="16">
    <name type="scientific">Cucumis melo</name>
    <name type="common">Muskmelon</name>
    <dbReference type="NCBI Taxonomy" id="3656"/>
    <lineage>
        <taxon>Eukaryota</taxon>
        <taxon>Viridiplantae</taxon>
        <taxon>Streptophyta</taxon>
        <taxon>Embryophyta</taxon>
        <taxon>Tracheophyta</taxon>
        <taxon>Spermatophyta</taxon>
        <taxon>Magnoliopsida</taxon>
        <taxon>eudicotyledons</taxon>
        <taxon>Gunneridae</taxon>
        <taxon>Pentapetalae</taxon>
        <taxon>rosids</taxon>
        <taxon>fabids</taxon>
        <taxon>Cucurbitales</taxon>
        <taxon>Cucurbitaceae</taxon>
        <taxon>Benincaseae</taxon>
        <taxon>Cucumis</taxon>
    </lineage>
</organism>
<evidence type="ECO:0000313" key="16">
    <source>
        <dbReference type="EnsemblPlants" id="MELO3C002803.2.1"/>
    </source>
</evidence>
<feature type="transmembrane region" description="Helical" evidence="13">
    <location>
        <begin position="601"/>
        <end position="620"/>
    </location>
</feature>
<feature type="domain" description="Amino acid permease/ SLC12A" evidence="14">
    <location>
        <begin position="242"/>
        <end position="691"/>
    </location>
</feature>
<feature type="transmembrane region" description="Helical" evidence="13">
    <location>
        <begin position="251"/>
        <end position="273"/>
    </location>
</feature>
<dbReference type="InterPro" id="IPR004842">
    <property type="entry name" value="SLC12A_fam"/>
</dbReference>
<feature type="compositionally biased region" description="Low complexity" evidence="12">
    <location>
        <begin position="35"/>
        <end position="50"/>
    </location>
</feature>
<evidence type="ECO:0000256" key="2">
    <source>
        <dbReference type="ARBA" id="ARBA00010593"/>
    </source>
</evidence>
<evidence type="ECO:0000256" key="13">
    <source>
        <dbReference type="SAM" id="Phobius"/>
    </source>
</evidence>
<evidence type="ECO:0000256" key="10">
    <source>
        <dbReference type="ARBA" id="ARBA00023136"/>
    </source>
</evidence>
<comment type="subcellular location">
    <subcellularLocation>
        <location evidence="1">Membrane</location>
        <topology evidence="1">Multi-pass membrane protein</topology>
    </subcellularLocation>
</comment>
<feature type="transmembrane region" description="Helical" evidence="13">
    <location>
        <begin position="358"/>
        <end position="377"/>
    </location>
</feature>
<dbReference type="FunFam" id="1.20.1740.10:FF:000021">
    <property type="entry name" value="Cation-chloride cotransporter 1"/>
    <property type="match status" value="1"/>
</dbReference>
<comment type="similarity">
    <text evidence="2">Belongs to the SLC12A transporter family.</text>
</comment>
<keyword evidence="10 13" id="KW-0472">Membrane</keyword>
<evidence type="ECO:0000256" key="7">
    <source>
        <dbReference type="ARBA" id="ARBA00022958"/>
    </source>
</evidence>
<dbReference type="Pfam" id="PF00324">
    <property type="entry name" value="AA_permease"/>
    <property type="match status" value="1"/>
</dbReference>
<dbReference type="Pfam" id="PF03522">
    <property type="entry name" value="SLC12"/>
    <property type="match status" value="2"/>
</dbReference>
<evidence type="ECO:0000259" key="14">
    <source>
        <dbReference type="Pfam" id="PF00324"/>
    </source>
</evidence>
<evidence type="ECO:0000256" key="3">
    <source>
        <dbReference type="ARBA" id="ARBA00022448"/>
    </source>
</evidence>
<feature type="transmembrane region" description="Helical" evidence="13">
    <location>
        <begin position="384"/>
        <end position="405"/>
    </location>
</feature>
<dbReference type="PANTHER" id="PTHR11827:SF100">
    <property type="entry name" value="CATION-CHLORIDE COTRANSPORTER 1"/>
    <property type="match status" value="1"/>
</dbReference>
<keyword evidence="11" id="KW-0325">Glycoprotein</keyword>
<protein>
    <recommendedName>
        <fullName evidence="17">Cation-chloride cotransporter 1</fullName>
    </recommendedName>
</protein>
<feature type="transmembrane region" description="Helical" evidence="13">
    <location>
        <begin position="576"/>
        <end position="595"/>
    </location>
</feature>
<dbReference type="InterPro" id="IPR018491">
    <property type="entry name" value="SLC12_C"/>
</dbReference>
<keyword evidence="7" id="KW-0630">Potassium</keyword>
<feature type="transmembrane region" description="Helical" evidence="13">
    <location>
        <begin position="445"/>
        <end position="467"/>
    </location>
</feature>
<keyword evidence="5 13" id="KW-0812">Transmembrane</keyword>
<feature type="domain" description="SLC12A transporter C-terminal" evidence="15">
    <location>
        <begin position="863"/>
        <end position="1063"/>
    </location>
</feature>
<feature type="transmembrane region" description="Helical" evidence="13">
    <location>
        <begin position="479"/>
        <end position="502"/>
    </location>
</feature>
<evidence type="ECO:0000256" key="8">
    <source>
        <dbReference type="ARBA" id="ARBA00022989"/>
    </source>
</evidence>
<evidence type="ECO:0000256" key="1">
    <source>
        <dbReference type="ARBA" id="ARBA00004141"/>
    </source>
</evidence>
<keyword evidence="6" id="KW-0769">Symport</keyword>
<accession>A0A9I9CFJ3</accession>
<evidence type="ECO:0000256" key="5">
    <source>
        <dbReference type="ARBA" id="ARBA00022692"/>
    </source>
</evidence>
<reference evidence="16" key="1">
    <citation type="submission" date="2023-03" db="UniProtKB">
        <authorList>
            <consortium name="EnsemblPlants"/>
        </authorList>
    </citation>
    <scope>IDENTIFICATION</scope>
</reference>